<evidence type="ECO:0000313" key="1">
    <source>
        <dbReference type="EMBL" id="REE96981.1"/>
    </source>
</evidence>
<evidence type="ECO:0008006" key="3">
    <source>
        <dbReference type="Google" id="ProtNLM"/>
    </source>
</evidence>
<comment type="caution">
    <text evidence="1">The sequence shown here is derived from an EMBL/GenBank/DDBJ whole genome shotgun (WGS) entry which is preliminary data.</text>
</comment>
<name>A0A3D9SZD5_9ACTN</name>
<evidence type="ECO:0000313" key="2">
    <source>
        <dbReference type="Proteomes" id="UP000256661"/>
    </source>
</evidence>
<protein>
    <recommendedName>
        <fullName evidence="3">XRE family transcriptional regulator</fullName>
    </recommendedName>
</protein>
<gene>
    <name evidence="1" type="ORF">DFJ69_2435</name>
</gene>
<dbReference type="Proteomes" id="UP000256661">
    <property type="component" value="Unassembled WGS sequence"/>
</dbReference>
<keyword evidence="2" id="KW-1185">Reference proteome</keyword>
<dbReference type="EMBL" id="QTTT01000001">
    <property type="protein sequence ID" value="REE96981.1"/>
    <property type="molecule type" value="Genomic_DNA"/>
</dbReference>
<sequence length="443" mass="48011">MGDGERPVWAVRLQGERESRHWGKREMARRLHRALGIDTGERSVINLARQIFDWEKGLHFPRDWAAAYAVVFDTTEMRLFGDLPDSATRDVESAGTVNVKTRPEDGDDAVRRRTLLELLTAMSAGLVVPAATMDAVFADVENAVGGPGPDLDVAEWEHTAWEYAQSLWVWPVGSMVHRLASDLMSLGAALKTGPERERKDLLRVSAQLSVFLATEFEDLGRPTEAGRAYRVALRAAEDVGDRHLADWVRGGMAARAVCERRPRHVVDALARDVMANAGGVPGVGQLKVLSAHARSCALHGDGAGAERSLRALSTALEKAPAEVTTDKVSAWGWPEANLRFHEGLVYGVLGDPKRATDAVEHSLSLAAREKAGGRLNSELVRALALVQDREVTEGLDHAVSLAGTLPSSSLRRLIVGEILKALPDDRARALPAARELAALPTSS</sequence>
<proteinExistence type="predicted"/>
<reference evidence="1 2" key="1">
    <citation type="submission" date="2018-08" db="EMBL/GenBank/DDBJ databases">
        <title>Sequencing the genomes of 1000 actinobacteria strains.</title>
        <authorList>
            <person name="Klenk H.-P."/>
        </authorList>
    </citation>
    <scope>NUCLEOTIDE SEQUENCE [LARGE SCALE GENOMIC DNA]</scope>
    <source>
        <strain evidence="1 2">DSM 43927</strain>
    </source>
</reference>
<organism evidence="1 2">
    <name type="scientific">Thermomonospora umbrina</name>
    <dbReference type="NCBI Taxonomy" id="111806"/>
    <lineage>
        <taxon>Bacteria</taxon>
        <taxon>Bacillati</taxon>
        <taxon>Actinomycetota</taxon>
        <taxon>Actinomycetes</taxon>
        <taxon>Streptosporangiales</taxon>
        <taxon>Thermomonosporaceae</taxon>
        <taxon>Thermomonospora</taxon>
    </lineage>
</organism>
<dbReference type="AlphaFoldDB" id="A0A3D9SZD5"/>
<accession>A0A3D9SZD5</accession>